<dbReference type="Gene3D" id="2.170.300.10">
    <property type="entry name" value="Tie2 ligand-binding domain superfamily"/>
    <property type="match status" value="1"/>
</dbReference>
<dbReference type="Pfam" id="PF00102">
    <property type="entry name" value="Y_phosphatase"/>
    <property type="match status" value="1"/>
</dbReference>
<dbReference type="Proteomes" id="UP001164746">
    <property type="component" value="Chromosome 10"/>
</dbReference>
<keyword evidence="9" id="KW-1185">Reference proteome</keyword>
<keyword evidence="5" id="KW-0472">Membrane</keyword>
<evidence type="ECO:0000256" key="5">
    <source>
        <dbReference type="SAM" id="Phobius"/>
    </source>
</evidence>
<dbReference type="InterPro" id="IPR000742">
    <property type="entry name" value="EGF"/>
</dbReference>
<dbReference type="PRINTS" id="PR00011">
    <property type="entry name" value="EGFLAMININ"/>
</dbReference>
<dbReference type="InterPro" id="IPR002049">
    <property type="entry name" value="LE_dom"/>
</dbReference>
<evidence type="ECO:0000259" key="7">
    <source>
        <dbReference type="PROSITE" id="PS50055"/>
    </source>
</evidence>
<dbReference type="Gene3D" id="1.20.5.510">
    <property type="entry name" value="Single helix bin"/>
    <property type="match status" value="1"/>
</dbReference>
<dbReference type="CDD" id="cd00047">
    <property type="entry name" value="PTPc"/>
    <property type="match status" value="1"/>
</dbReference>
<dbReference type="PANTHER" id="PTHR19134:SF562">
    <property type="entry name" value="PROTEIN-TYROSINE-PHOSPHATASE"/>
    <property type="match status" value="1"/>
</dbReference>
<dbReference type="InterPro" id="IPR029021">
    <property type="entry name" value="Prot-tyrosine_phosphatase-like"/>
</dbReference>
<protein>
    <recommendedName>
        <fullName evidence="2">protein-tyrosine-phosphatase</fullName>
        <ecNumber evidence="2">3.1.3.48</ecNumber>
    </recommendedName>
</protein>
<evidence type="ECO:0000256" key="1">
    <source>
        <dbReference type="ARBA" id="ARBA00009580"/>
    </source>
</evidence>
<reference evidence="8" key="1">
    <citation type="submission" date="2022-11" db="EMBL/GenBank/DDBJ databases">
        <title>Centuries of genome instability and evolution in soft-shell clam transmissible cancer (bioRxiv).</title>
        <authorList>
            <person name="Hart S.F.M."/>
            <person name="Yonemitsu M.A."/>
            <person name="Giersch R.M."/>
            <person name="Beal B.F."/>
            <person name="Arriagada G."/>
            <person name="Davis B.W."/>
            <person name="Ostrander E.A."/>
            <person name="Goff S.P."/>
            <person name="Metzger M.J."/>
        </authorList>
    </citation>
    <scope>NUCLEOTIDE SEQUENCE</scope>
    <source>
        <strain evidence="8">MELC-2E11</strain>
        <tissue evidence="8">Siphon/mantle</tissue>
    </source>
</reference>
<dbReference type="PANTHER" id="PTHR19134">
    <property type="entry name" value="RECEPTOR-TYPE TYROSINE-PROTEIN PHOSPHATASE"/>
    <property type="match status" value="1"/>
</dbReference>
<dbReference type="EMBL" id="CP111021">
    <property type="protein sequence ID" value="WAR17985.1"/>
    <property type="molecule type" value="Genomic_DNA"/>
</dbReference>
<name>A0ABY7F770_MYAAR</name>
<proteinExistence type="inferred from homology"/>
<dbReference type="SMART" id="SM00181">
    <property type="entry name" value="EGF"/>
    <property type="match status" value="11"/>
</dbReference>
<evidence type="ECO:0000313" key="8">
    <source>
        <dbReference type="EMBL" id="WAR17985.1"/>
    </source>
</evidence>
<feature type="domain" description="Tyrosine-protein phosphatase" evidence="7">
    <location>
        <begin position="713"/>
        <end position="916"/>
    </location>
</feature>
<keyword evidence="3" id="KW-0378">Hydrolase</keyword>
<dbReference type="InterPro" id="IPR009030">
    <property type="entry name" value="Growth_fac_rcpt_cys_sf"/>
</dbReference>
<dbReference type="CDD" id="cd00055">
    <property type="entry name" value="EGF_Lam"/>
    <property type="match status" value="1"/>
</dbReference>
<keyword evidence="4" id="KW-0904">Protein phosphatase</keyword>
<accession>A0ABY7F770</accession>
<dbReference type="EC" id="3.1.3.48" evidence="2"/>
<feature type="transmembrane region" description="Helical" evidence="5">
    <location>
        <begin position="578"/>
        <end position="601"/>
    </location>
</feature>
<gene>
    <name evidence="8" type="ORF">MAR_032579</name>
</gene>
<dbReference type="SMART" id="SM00194">
    <property type="entry name" value="PTPc"/>
    <property type="match status" value="1"/>
</dbReference>
<evidence type="ECO:0000313" key="9">
    <source>
        <dbReference type="Proteomes" id="UP001164746"/>
    </source>
</evidence>
<sequence length="1057" mass="117821">MIGAIRFGIIFGLLFSDITAQDKCSNCICCSNKDCFRGGTCKIGCKDGYWGSKCDNTCTSHCVRCKRYYGNPCYECQPGYYKFYSNECRKCEYTGCTCSTRYRCDGCVEGYYDPTHYCRKCPSNCKQCTSSSYCRSCKQDRYGSTCQYQCETNCRNGVCDSEKTICKCNTGYAGIHCTDCVVGKFGSQCQNTCSAGCMSKECNGKTGTCSCRIGWTGSKCNICAPNYYGNQCSRPCRPECTKCHNYSSCQSCLIGRYGSYCQYSCGKGCLYNKCEKSNGQCLCKTDLFNGHYCVSCVDGKYGQDCNNDCPGSCHSCSEATACTSCKPGFFGSVCERKCSESCESCSEMGQCLTCKTGNTHPDRQCLCQKNMCSTPDSCDQCVSDEYYPDSGSCCPCSLLQHCKSCRVTSNITKCIACEEGFYPNEIGECINCSLICIAGQCNSLTGECLIGCASNYWGQLCEHECKDSCNTCNRSNGECFECASKLTYGLNCNINCSETCVDKECYISGKCINGCLENNFGEMCDNECDKICISNGNGTRCSSESGKCLHGCTPGYTSIVCPHVPEGETQTLSGSPAAALSGGVAGAVILIITIIAVIAFFHHRKRRAENSTNKTTKLKTDQHEEQQVDSSAVYATVNKNIVQSDAIYANTVDGAPQITVISNQNFQRPSEKNTSSEMIYKEDNLEIDDEDAIARKIAIRFEENGGVYYNNSYEVNKTKVKVEELPAYVAGKTKSSYEEEFEKFPYVCHETDIKEFTHGFKKRNEYIATLGPTSKQLGDFGLFWETVWQQKVEKVVMVTNLIEENKDKCDQYWPNVGSSARYGNVNVTCLSEDEYAEFTRRTFQISQNSEERKLHHFHFTCWPDRGVPEDFTSLIEFRQLVLNTSTKLNGPTVGQYQFLHRALVYSLTLDCNPVKGERYQQFMDNLSDNDRENMFQHVLITAEQYSEEESQAIERNMKITGKNRANADIPGSLEEETLFSCTNTLARDSRRFPNAHLPRVLLETNEISIPQLEFTAWDSSRNTPRSASEFLDFIDDVEEASRASTSGGPILIHCIIY</sequence>
<dbReference type="Gene3D" id="3.90.190.10">
    <property type="entry name" value="Protein tyrosine phosphatase superfamily"/>
    <property type="match status" value="2"/>
</dbReference>
<organism evidence="8 9">
    <name type="scientific">Mya arenaria</name>
    <name type="common">Soft-shell clam</name>
    <dbReference type="NCBI Taxonomy" id="6604"/>
    <lineage>
        <taxon>Eukaryota</taxon>
        <taxon>Metazoa</taxon>
        <taxon>Spiralia</taxon>
        <taxon>Lophotrochozoa</taxon>
        <taxon>Mollusca</taxon>
        <taxon>Bivalvia</taxon>
        <taxon>Autobranchia</taxon>
        <taxon>Heteroconchia</taxon>
        <taxon>Euheterodonta</taxon>
        <taxon>Imparidentia</taxon>
        <taxon>Neoheterodontei</taxon>
        <taxon>Myida</taxon>
        <taxon>Myoidea</taxon>
        <taxon>Myidae</taxon>
        <taxon>Mya</taxon>
    </lineage>
</organism>
<dbReference type="InterPro" id="IPR050348">
    <property type="entry name" value="Protein-Tyr_Phosphatase"/>
</dbReference>
<keyword evidence="5" id="KW-0812">Transmembrane</keyword>
<keyword evidence="6" id="KW-0732">Signal</keyword>
<evidence type="ECO:0000256" key="2">
    <source>
        <dbReference type="ARBA" id="ARBA00013064"/>
    </source>
</evidence>
<dbReference type="InterPro" id="IPR000242">
    <property type="entry name" value="PTP_cat"/>
</dbReference>
<feature type="chain" id="PRO_5046329942" description="protein-tyrosine-phosphatase" evidence="6">
    <location>
        <begin position="21"/>
        <end position="1057"/>
    </location>
</feature>
<dbReference type="PROSITE" id="PS01248">
    <property type="entry name" value="EGF_LAM_1"/>
    <property type="match status" value="1"/>
</dbReference>
<dbReference type="PROSITE" id="PS50055">
    <property type="entry name" value="TYR_PHOSPHATASE_PTP"/>
    <property type="match status" value="1"/>
</dbReference>
<evidence type="ECO:0000256" key="6">
    <source>
        <dbReference type="SAM" id="SignalP"/>
    </source>
</evidence>
<evidence type="ECO:0000256" key="3">
    <source>
        <dbReference type="ARBA" id="ARBA00022801"/>
    </source>
</evidence>
<evidence type="ECO:0000256" key="4">
    <source>
        <dbReference type="ARBA" id="ARBA00022912"/>
    </source>
</evidence>
<comment type="similarity">
    <text evidence="1">Belongs to the protein-tyrosine phosphatase family.</text>
</comment>
<keyword evidence="5" id="KW-1133">Transmembrane helix</keyword>
<dbReference type="SUPFAM" id="SSF57184">
    <property type="entry name" value="Growth factor receptor domain"/>
    <property type="match status" value="1"/>
</dbReference>
<feature type="signal peptide" evidence="6">
    <location>
        <begin position="1"/>
        <end position="20"/>
    </location>
</feature>
<dbReference type="SUPFAM" id="SSF52799">
    <property type="entry name" value="(Phosphotyrosine protein) phosphatases II"/>
    <property type="match status" value="2"/>
</dbReference>